<gene>
    <name evidence="6" type="ORF">C1706_10135</name>
</gene>
<feature type="transmembrane region" description="Helical" evidence="5">
    <location>
        <begin position="145"/>
        <end position="164"/>
    </location>
</feature>
<dbReference type="Pfam" id="PF02361">
    <property type="entry name" value="CbiQ"/>
    <property type="match status" value="1"/>
</dbReference>
<dbReference type="InterPro" id="IPR003339">
    <property type="entry name" value="ABC/ECF_trnsptr_transmembrane"/>
</dbReference>
<sequence length="367" mass="38075">MTPVHPWAWWAWALGLAAALSMTTNPLQIVLIVLAVCAVVLLRRSDAPWARSLRIYAVLAAFIIAMRLFFFIVMGSGGGTTVLFTLPQIELPSWAAGIRLGGPVSAEGLVFTLYDAGRLAAMLLCLGAANALANPKRALRSVPAALYEASVAVVIALSVAPQLVESVQRVRRARRLRGGAARGWNAVTAVVIPVLADAIDRSLSLAAGMEARGFGRTRDQRPPSPALTGGLLAAMLAATLGAFLLLGSASPPLGGALLVLGVAGTVWGLRVGGRRLSVTRYRPDPWTARDSLLAASGCAAAATMALVGTGEWPTLYAAFHPATSPLTWPTLHPLMLVVAGLAVAPLALTRAPLPATTHPGHLGEAAA</sequence>
<feature type="transmembrane region" description="Helical" evidence="5">
    <location>
        <begin position="330"/>
        <end position="348"/>
    </location>
</feature>
<evidence type="ECO:0000256" key="4">
    <source>
        <dbReference type="ARBA" id="ARBA00023136"/>
    </source>
</evidence>
<dbReference type="Proteomes" id="UP000290624">
    <property type="component" value="Unassembled WGS sequence"/>
</dbReference>
<proteinExistence type="predicted"/>
<keyword evidence="7" id="KW-1185">Reference proteome</keyword>
<dbReference type="RefSeq" id="WP_129459110.1">
    <property type="nucleotide sequence ID" value="NZ_PPCV01000006.1"/>
</dbReference>
<evidence type="ECO:0000256" key="1">
    <source>
        <dbReference type="ARBA" id="ARBA00004141"/>
    </source>
</evidence>
<accession>A0A4Q2EE83</accession>
<keyword evidence="2 5" id="KW-0812">Transmembrane</keyword>
<feature type="transmembrane region" description="Helical" evidence="5">
    <location>
        <begin position="252"/>
        <end position="271"/>
    </location>
</feature>
<reference evidence="6 7" key="1">
    <citation type="submission" date="2018-01" db="EMBL/GenBank/DDBJ databases">
        <title>Lactibacter flavus gen. nov., sp. nov., a novel bacterium of the family Propionibacteriaceae isolated from raw milk and dairy products.</title>
        <authorList>
            <person name="Wenning M."/>
            <person name="Breitenwieser F."/>
            <person name="Huptas C."/>
            <person name="von Neubeck M."/>
            <person name="Busse H.-J."/>
            <person name="Scherer S."/>
        </authorList>
    </citation>
    <scope>NUCLEOTIDE SEQUENCE [LARGE SCALE GENOMIC DNA]</scope>
    <source>
        <strain evidence="6 7">VG341</strain>
    </source>
</reference>
<dbReference type="GO" id="GO:0005886">
    <property type="term" value="C:plasma membrane"/>
    <property type="evidence" value="ECO:0007669"/>
    <property type="project" value="TreeGrafter"/>
</dbReference>
<dbReference type="AlphaFoldDB" id="A0A4Q2EE83"/>
<comment type="subcellular location">
    <subcellularLocation>
        <location evidence="1">Membrane</location>
        <topology evidence="1">Multi-pass membrane protein</topology>
    </subcellularLocation>
</comment>
<feature type="transmembrane region" description="Helical" evidence="5">
    <location>
        <begin position="53"/>
        <end position="74"/>
    </location>
</feature>
<evidence type="ECO:0000313" key="7">
    <source>
        <dbReference type="Proteomes" id="UP000290624"/>
    </source>
</evidence>
<keyword evidence="4 5" id="KW-0472">Membrane</keyword>
<protein>
    <submittedName>
        <fullName evidence="6">ABC transporter permease</fullName>
    </submittedName>
</protein>
<evidence type="ECO:0000256" key="5">
    <source>
        <dbReference type="SAM" id="Phobius"/>
    </source>
</evidence>
<feature type="transmembrane region" description="Helical" evidence="5">
    <location>
        <begin position="224"/>
        <end position="246"/>
    </location>
</feature>
<feature type="transmembrane region" description="Helical" evidence="5">
    <location>
        <begin position="12"/>
        <end position="41"/>
    </location>
</feature>
<dbReference type="EMBL" id="PPCV01000006">
    <property type="protein sequence ID" value="RXW31890.1"/>
    <property type="molecule type" value="Genomic_DNA"/>
</dbReference>
<keyword evidence="3 5" id="KW-1133">Transmembrane helix</keyword>
<evidence type="ECO:0000313" key="6">
    <source>
        <dbReference type="EMBL" id="RXW31890.1"/>
    </source>
</evidence>
<dbReference type="OrthoDB" id="5187293at2"/>
<organism evidence="6 7">
    <name type="scientific">Propioniciclava flava</name>
    <dbReference type="NCBI Taxonomy" id="2072026"/>
    <lineage>
        <taxon>Bacteria</taxon>
        <taxon>Bacillati</taxon>
        <taxon>Actinomycetota</taxon>
        <taxon>Actinomycetes</taxon>
        <taxon>Propionibacteriales</taxon>
        <taxon>Propionibacteriaceae</taxon>
        <taxon>Propioniciclava</taxon>
    </lineage>
</organism>
<evidence type="ECO:0000256" key="3">
    <source>
        <dbReference type="ARBA" id="ARBA00022989"/>
    </source>
</evidence>
<dbReference type="PANTHER" id="PTHR33514">
    <property type="entry name" value="PROTEIN ABCI12, CHLOROPLASTIC"/>
    <property type="match status" value="1"/>
</dbReference>
<name>A0A4Q2EE83_9ACTN</name>
<dbReference type="PANTHER" id="PTHR33514:SF15">
    <property type="entry name" value="COBALT TRANSPORT PROTEIN"/>
    <property type="match status" value="1"/>
</dbReference>
<feature type="transmembrane region" description="Helical" evidence="5">
    <location>
        <begin position="292"/>
        <end position="310"/>
    </location>
</feature>
<evidence type="ECO:0000256" key="2">
    <source>
        <dbReference type="ARBA" id="ARBA00022692"/>
    </source>
</evidence>
<comment type="caution">
    <text evidence="6">The sequence shown here is derived from an EMBL/GenBank/DDBJ whole genome shotgun (WGS) entry which is preliminary data.</text>
</comment>